<comment type="caution">
    <text evidence="2">The sequence shown here is derived from an EMBL/GenBank/DDBJ whole genome shotgun (WGS) entry which is preliminary data.</text>
</comment>
<dbReference type="InterPro" id="IPR013103">
    <property type="entry name" value="RVT_2"/>
</dbReference>
<keyword evidence="3" id="KW-1185">Reference proteome</keyword>
<proteinExistence type="predicted"/>
<feature type="domain" description="Reverse transcriptase Ty1/copia-type" evidence="1">
    <location>
        <begin position="31"/>
        <end position="155"/>
    </location>
</feature>
<evidence type="ECO:0000313" key="2">
    <source>
        <dbReference type="EMBL" id="TDH65455.1"/>
    </source>
</evidence>
<name>A0A976FEW4_BRELC</name>
<accession>A0A976FEW4</accession>
<dbReference type="Pfam" id="PF07727">
    <property type="entry name" value="RVT_2"/>
    <property type="match status" value="1"/>
</dbReference>
<dbReference type="AlphaFoldDB" id="A0A976FEW4"/>
<dbReference type="KEGG" id="blac:94351744"/>
<dbReference type="GeneID" id="94351744"/>
<organism evidence="2 3">
    <name type="scientific">Bremia lactucae</name>
    <name type="common">Lettuce downy mildew</name>
    <dbReference type="NCBI Taxonomy" id="4779"/>
    <lineage>
        <taxon>Eukaryota</taxon>
        <taxon>Sar</taxon>
        <taxon>Stramenopiles</taxon>
        <taxon>Oomycota</taxon>
        <taxon>Peronosporomycetes</taxon>
        <taxon>Peronosporales</taxon>
        <taxon>Peronosporaceae</taxon>
        <taxon>Bremia</taxon>
    </lineage>
</organism>
<reference evidence="2 3" key="1">
    <citation type="journal article" date="2021" name="Genome Biol.">
        <title>AFLAP: assembly-free linkage analysis pipeline using k-mers from genome sequencing data.</title>
        <authorList>
            <person name="Fletcher K."/>
            <person name="Zhang L."/>
            <person name="Gil J."/>
            <person name="Han R."/>
            <person name="Cavanaugh K."/>
            <person name="Michelmore R."/>
        </authorList>
    </citation>
    <scope>NUCLEOTIDE SEQUENCE [LARGE SCALE GENOMIC DNA]</scope>
    <source>
        <strain evidence="2 3">SF5</strain>
    </source>
</reference>
<gene>
    <name evidence="2" type="ORF">CCR75_008018</name>
</gene>
<protein>
    <recommendedName>
        <fullName evidence="1">Reverse transcriptase Ty1/copia-type domain-containing protein</fullName>
    </recommendedName>
</protein>
<sequence>MEEMSYNEALNSPQFIEWERAMQDEFKRTSYWNIVRQPASAYIIGSKWVNSIKRDEKRYNRSIQSLTCCQKVPQTPGRDYNLTYDPIINNSSLRVFCAHINELDYRIGAKLCKYRFLHGELKERMYMAIPKGLAVDEKRDFACQLDKALYGLERLAAQRDIKDVIDRFRQVKAKSSMNPCEVATKLQQGKEDDGLDTLTYPYPS</sequence>
<dbReference type="OrthoDB" id="96667at2759"/>
<evidence type="ECO:0000313" key="3">
    <source>
        <dbReference type="Proteomes" id="UP000294530"/>
    </source>
</evidence>
<dbReference type="RefSeq" id="XP_067814954.1">
    <property type="nucleotide sequence ID" value="XM_067966073.1"/>
</dbReference>
<dbReference type="Proteomes" id="UP000294530">
    <property type="component" value="Unassembled WGS sequence"/>
</dbReference>
<evidence type="ECO:0000259" key="1">
    <source>
        <dbReference type="Pfam" id="PF07727"/>
    </source>
</evidence>
<dbReference type="EMBL" id="SHOA02000009">
    <property type="protein sequence ID" value="TDH65455.1"/>
    <property type="molecule type" value="Genomic_DNA"/>
</dbReference>